<sequence length="627" mass="71023">MIMFRSDSSRVSAGSILFFTVSMLLKCYLAWFILFEDGPTWATVLKEIPIILLIFCAIEWFATRRKLLYYLIVNLGLTILYMSIMMYYEHYGIIATFHVLEQVDQAHAVKKSIFSLVHPMYLLLYLDFIVIAFLFLKRQKSRKWLQALSAPASRKLVIGLACVSLLLCSLNIFPNRASINETVKAEQMGILSYEAYTLLADQNPDPVPFEIITQEGIDKLKGTKEAASPVMKGAAKGKNLIVVQMESFQNFLINLNVDGQEITPNLNRLANESFYFSNFYQQVGQGNTSDAEFVVNTSFYIPPAGAASQVYGGKELPSMPKLLEANGYDTATFHTNEVGFWNRKDLYEALGFNRYYDKSFFGDEHSLYFGSTDDILYAKTTEELKKMDQSDNPFYAQLISMSGHHPFTIPEELQKIKLPERYEGTYVGNYLVAQNYADYCFGLLIDELKASGLWEDSLLVVYGDHRGLPLFSLQEDDMELLLEIFGKAYTDKEMMNIPLIISSPGVTYPSEMKMLGGQSDIFPTVANLLGVSMKDHIHFGQDLLNENGRNMLPISYYLPTGSYFNPNGLFIPGTGYEDGEHHPFGTDEASDTPITTEEEFNRVNDLRLLSDSYVSQLPDREKPENGK</sequence>
<dbReference type="PIRSF" id="PIRSF005091">
    <property type="entry name" value="Mmb_sulf_HI1246"/>
    <property type="match status" value="1"/>
</dbReference>
<evidence type="ECO:0000256" key="4">
    <source>
        <dbReference type="ARBA" id="ARBA00022475"/>
    </source>
</evidence>
<dbReference type="EMBL" id="JBHUMY010000010">
    <property type="protein sequence ID" value="MFD2660654.1"/>
    <property type="molecule type" value="Genomic_DNA"/>
</dbReference>
<evidence type="ECO:0000256" key="7">
    <source>
        <dbReference type="ARBA" id="ARBA00023136"/>
    </source>
</evidence>
<feature type="transmembrane region" description="Helical" evidence="10">
    <location>
        <begin position="40"/>
        <end position="61"/>
    </location>
</feature>
<evidence type="ECO:0000256" key="2">
    <source>
        <dbReference type="ARBA" id="ARBA00004936"/>
    </source>
</evidence>
<comment type="subcellular location">
    <subcellularLocation>
        <location evidence="1">Cell membrane</location>
        <topology evidence="1">Multi-pass membrane protein</topology>
    </subcellularLocation>
</comment>
<comment type="pathway">
    <text evidence="2">Cell wall biogenesis; lipoteichoic acid biosynthesis.</text>
</comment>
<proteinExistence type="inferred from homology"/>
<keyword evidence="7 8" id="KW-0472">Membrane</keyword>
<comment type="caution">
    <text evidence="12">The sequence shown here is derived from an EMBL/GenBank/DDBJ whole genome shotgun (WGS) entry which is preliminary data.</text>
</comment>
<evidence type="ECO:0000256" key="9">
    <source>
        <dbReference type="SAM" id="MobiDB-lite"/>
    </source>
</evidence>
<keyword evidence="4 8" id="KW-1003">Cell membrane</keyword>
<reference evidence="13" key="1">
    <citation type="journal article" date="2019" name="Int. J. Syst. Evol. Microbiol.">
        <title>The Global Catalogue of Microorganisms (GCM) 10K type strain sequencing project: providing services to taxonomists for standard genome sequencing and annotation.</title>
        <authorList>
            <consortium name="The Broad Institute Genomics Platform"/>
            <consortium name="The Broad Institute Genome Sequencing Center for Infectious Disease"/>
            <person name="Wu L."/>
            <person name="Ma J."/>
        </authorList>
    </citation>
    <scope>NUCLEOTIDE SEQUENCE [LARGE SCALE GENOMIC DNA]</scope>
    <source>
        <strain evidence="13">TISTR 1827</strain>
    </source>
</reference>
<organism evidence="12 13">
    <name type="scientific">Paenibacillus thailandensis</name>
    <dbReference type="NCBI Taxonomy" id="393250"/>
    <lineage>
        <taxon>Bacteria</taxon>
        <taxon>Bacillati</taxon>
        <taxon>Bacillota</taxon>
        <taxon>Bacilli</taxon>
        <taxon>Bacillales</taxon>
        <taxon>Paenibacillaceae</taxon>
        <taxon>Paenibacillus</taxon>
    </lineage>
</organism>
<evidence type="ECO:0000256" key="1">
    <source>
        <dbReference type="ARBA" id="ARBA00004651"/>
    </source>
</evidence>
<dbReference type="InterPro" id="IPR012160">
    <property type="entry name" value="LtaS-like"/>
</dbReference>
<evidence type="ECO:0000313" key="12">
    <source>
        <dbReference type="EMBL" id="MFD2660654.1"/>
    </source>
</evidence>
<evidence type="ECO:0000259" key="11">
    <source>
        <dbReference type="Pfam" id="PF00884"/>
    </source>
</evidence>
<feature type="transmembrane region" description="Helical" evidence="10">
    <location>
        <begin position="68"/>
        <end position="88"/>
    </location>
</feature>
<evidence type="ECO:0000313" key="13">
    <source>
        <dbReference type="Proteomes" id="UP001597493"/>
    </source>
</evidence>
<feature type="transmembrane region" description="Helical" evidence="10">
    <location>
        <begin position="156"/>
        <end position="173"/>
    </location>
</feature>
<evidence type="ECO:0000256" key="5">
    <source>
        <dbReference type="ARBA" id="ARBA00022692"/>
    </source>
</evidence>
<keyword evidence="5 10" id="KW-0812">Transmembrane</keyword>
<name>A0ABW5QW00_9BACL</name>
<dbReference type="Gene3D" id="3.40.720.10">
    <property type="entry name" value="Alkaline Phosphatase, subunit A"/>
    <property type="match status" value="1"/>
</dbReference>
<keyword evidence="6 10" id="KW-1133">Transmembrane helix</keyword>
<dbReference type="PANTHER" id="PTHR47371:SF3">
    <property type="entry name" value="PHOSPHOGLYCEROL TRANSFERASE I"/>
    <property type="match status" value="1"/>
</dbReference>
<evidence type="ECO:0000256" key="10">
    <source>
        <dbReference type="SAM" id="Phobius"/>
    </source>
</evidence>
<dbReference type="RefSeq" id="WP_379272358.1">
    <property type="nucleotide sequence ID" value="NZ_JBHUGT010000010.1"/>
</dbReference>
<gene>
    <name evidence="12" type="ORF">ACFSW5_10385</name>
</gene>
<dbReference type="Pfam" id="PF00884">
    <property type="entry name" value="Sulfatase"/>
    <property type="match status" value="1"/>
</dbReference>
<evidence type="ECO:0000256" key="3">
    <source>
        <dbReference type="ARBA" id="ARBA00009983"/>
    </source>
</evidence>
<feature type="region of interest" description="Disordered" evidence="9">
    <location>
        <begin position="575"/>
        <end position="601"/>
    </location>
</feature>
<dbReference type="GO" id="GO:0016740">
    <property type="term" value="F:transferase activity"/>
    <property type="evidence" value="ECO:0007669"/>
    <property type="project" value="UniProtKB-KW"/>
</dbReference>
<evidence type="ECO:0000256" key="6">
    <source>
        <dbReference type="ARBA" id="ARBA00022989"/>
    </source>
</evidence>
<feature type="transmembrane region" description="Helical" evidence="10">
    <location>
        <begin position="12"/>
        <end position="34"/>
    </location>
</feature>
<dbReference type="CDD" id="cd16015">
    <property type="entry name" value="LTA_synthase"/>
    <property type="match status" value="1"/>
</dbReference>
<dbReference type="PANTHER" id="PTHR47371">
    <property type="entry name" value="LIPOTEICHOIC ACID SYNTHASE"/>
    <property type="match status" value="1"/>
</dbReference>
<keyword evidence="12" id="KW-0808">Transferase</keyword>
<dbReference type="EC" id="2.7.8.-" evidence="12"/>
<dbReference type="InterPro" id="IPR017850">
    <property type="entry name" value="Alkaline_phosphatase_core_sf"/>
</dbReference>
<feature type="transmembrane region" description="Helical" evidence="10">
    <location>
        <begin position="116"/>
        <end position="136"/>
    </location>
</feature>
<keyword evidence="13" id="KW-1185">Reference proteome</keyword>
<dbReference type="Gene3D" id="3.30.1120.170">
    <property type="match status" value="1"/>
</dbReference>
<dbReference type="InterPro" id="IPR000917">
    <property type="entry name" value="Sulfatase_N"/>
</dbReference>
<dbReference type="InterPro" id="IPR050448">
    <property type="entry name" value="OpgB/LTA_synthase_biosynth"/>
</dbReference>
<dbReference type="Proteomes" id="UP001597493">
    <property type="component" value="Unassembled WGS sequence"/>
</dbReference>
<accession>A0ABW5QW00</accession>
<dbReference type="SUPFAM" id="SSF53649">
    <property type="entry name" value="Alkaline phosphatase-like"/>
    <property type="match status" value="1"/>
</dbReference>
<comment type="similarity">
    <text evidence="3 8">Belongs to the LTA synthase family.</text>
</comment>
<protein>
    <submittedName>
        <fullName evidence="12">LTA synthase family protein</fullName>
        <ecNumber evidence="12">2.7.8.-</ecNumber>
    </submittedName>
</protein>
<evidence type="ECO:0000256" key="8">
    <source>
        <dbReference type="PIRNR" id="PIRNR005091"/>
    </source>
</evidence>
<feature type="domain" description="Sulfatase N-terminal" evidence="11">
    <location>
        <begin position="238"/>
        <end position="531"/>
    </location>
</feature>